<organism evidence="1 2">
    <name type="scientific">Plasmodium yoelii yoelii</name>
    <dbReference type="NCBI Taxonomy" id="73239"/>
    <lineage>
        <taxon>Eukaryota</taxon>
        <taxon>Sar</taxon>
        <taxon>Alveolata</taxon>
        <taxon>Apicomplexa</taxon>
        <taxon>Aconoidasida</taxon>
        <taxon>Haemosporida</taxon>
        <taxon>Plasmodiidae</taxon>
        <taxon>Plasmodium</taxon>
        <taxon>Plasmodium (Vinckeia)</taxon>
    </lineage>
</organism>
<feature type="non-terminal residue" evidence="1">
    <location>
        <position position="1"/>
    </location>
</feature>
<dbReference type="InParanoid" id="Q7RAL9"/>
<dbReference type="AlphaFoldDB" id="Q7RAL9"/>
<dbReference type="EMBL" id="AABL01002193">
    <property type="protein sequence ID" value="EAA18705.1"/>
    <property type="molecule type" value="Genomic_DNA"/>
</dbReference>
<protein>
    <submittedName>
        <fullName evidence="1">Uncharacterized protein</fullName>
    </submittedName>
</protein>
<comment type="caution">
    <text evidence="1">The sequence shown here is derived from an EMBL/GenBank/DDBJ whole genome shotgun (WGS) entry which is preliminary data.</text>
</comment>
<accession>Q7RAL9</accession>
<evidence type="ECO:0000313" key="1">
    <source>
        <dbReference type="EMBL" id="EAA18705.1"/>
    </source>
</evidence>
<evidence type="ECO:0000313" key="2">
    <source>
        <dbReference type="Proteomes" id="UP000008553"/>
    </source>
</evidence>
<reference evidence="1 2" key="1">
    <citation type="journal article" date="2002" name="Nature">
        <title>Genome sequence and comparative analysis of the model rodent malaria parasite Plasmodium yoelii yoelii.</title>
        <authorList>
            <person name="Carlton J.M."/>
            <person name="Angiuoli S.V."/>
            <person name="Suh B.B."/>
            <person name="Kooij T.W."/>
            <person name="Pertea M."/>
            <person name="Silva J.C."/>
            <person name="Ermolaeva M.D."/>
            <person name="Allen J.E."/>
            <person name="Selengut J.D."/>
            <person name="Koo H.L."/>
            <person name="Peterson J.D."/>
            <person name="Pop M."/>
            <person name="Kosack D.S."/>
            <person name="Shumway M.F."/>
            <person name="Bidwell S.L."/>
            <person name="Shallom S.J."/>
            <person name="van Aken S.E."/>
            <person name="Riedmuller S.B."/>
            <person name="Feldblyum T.V."/>
            <person name="Cho J.K."/>
            <person name="Quackenbush J."/>
            <person name="Sedegah M."/>
            <person name="Shoaibi A."/>
            <person name="Cummings L.M."/>
            <person name="Florens L."/>
            <person name="Yates J.R."/>
            <person name="Raine J.D."/>
            <person name="Sinden R.E."/>
            <person name="Harris M.A."/>
            <person name="Cunningham D.A."/>
            <person name="Preiser P.R."/>
            <person name="Bergman L.W."/>
            <person name="Vaidya A.B."/>
            <person name="van Lin L.H."/>
            <person name="Janse C.J."/>
            <person name="Waters A.P."/>
            <person name="Smith H.O."/>
            <person name="White O.R."/>
            <person name="Salzberg S.L."/>
            <person name="Venter J.C."/>
            <person name="Fraser C.M."/>
            <person name="Hoffman S.L."/>
            <person name="Gardner M.J."/>
            <person name="Carucci D.J."/>
        </authorList>
    </citation>
    <scope>NUCLEOTIDE SEQUENCE [LARGE SCALE GENOMIC DNA]</scope>
    <source>
        <strain evidence="1 2">17XNL</strain>
    </source>
</reference>
<proteinExistence type="predicted"/>
<gene>
    <name evidence="1" type="ORF">PY06480</name>
</gene>
<name>Q7RAL9_PLAYO</name>
<dbReference type="PaxDb" id="73239-Q7RAL9"/>
<dbReference type="Proteomes" id="UP000008553">
    <property type="component" value="Unassembled WGS sequence"/>
</dbReference>
<sequence>SVFIYISISEFPFGIYCVYKYYTNMKYCEINIILNIL</sequence>
<keyword evidence="2" id="KW-1185">Reference proteome</keyword>